<protein>
    <submittedName>
        <fullName evidence="1">Uncharacterized protein</fullName>
    </submittedName>
</protein>
<name>D6ZJ53_MOBCV</name>
<dbReference type="AlphaFoldDB" id="D6ZJ53"/>
<dbReference type="Proteomes" id="UP000006742">
    <property type="component" value="Chromosome"/>
</dbReference>
<sequence length="51" mass="5713">MEPGASTDIDVLYLSYHTCDTLSPVLTKKTFNLPFNLTNLLVMTRINLSLP</sequence>
<dbReference type="EMBL" id="CP001992">
    <property type="protein sequence ID" value="ADI66752.1"/>
    <property type="molecule type" value="Genomic_DNA"/>
</dbReference>
<gene>
    <name evidence="1" type="ordered locus">HMPREF0573_10433</name>
</gene>
<keyword evidence="2" id="KW-1185">Reference proteome</keyword>
<evidence type="ECO:0000313" key="1">
    <source>
        <dbReference type="EMBL" id="ADI66752.1"/>
    </source>
</evidence>
<reference evidence="2" key="1">
    <citation type="submission" date="2010-03" db="EMBL/GenBank/DDBJ databases">
        <title>Complete sequence of Mobiluncus curtisii ATCC 43063.</title>
        <authorList>
            <person name="Muzny D."/>
            <person name="Qin X."/>
            <person name="Deng J."/>
            <person name="Jiang H."/>
            <person name="Liu Y."/>
            <person name="Qu J."/>
            <person name="Song X.-Z."/>
            <person name="Zhang L."/>
            <person name="Thornton R."/>
            <person name="Coyle M."/>
            <person name="Francisco L."/>
            <person name="Jackson L."/>
            <person name="Javaid M."/>
            <person name="Korchina V."/>
            <person name="Kovar C."/>
            <person name="Mata R."/>
            <person name="Mathew T."/>
            <person name="Ngo R."/>
            <person name="Nguyen L."/>
            <person name="Nguyen N."/>
            <person name="Okwuonu G."/>
            <person name="Ongeri F."/>
            <person name="Pham C."/>
            <person name="Simmons D."/>
            <person name="Wilczek-Boney K."/>
            <person name="Hale W."/>
            <person name="Jakkamsetti A."/>
            <person name="Pham P."/>
            <person name="Ruth R."/>
            <person name="San Lucas F."/>
            <person name="Warren J."/>
            <person name="Zhang J."/>
            <person name="Zhao Z."/>
            <person name="Zhou C."/>
            <person name="Zhu D."/>
            <person name="Lee S."/>
            <person name="Bess C."/>
            <person name="Blankenburg K."/>
            <person name="Forbes L."/>
            <person name="Fu Q."/>
            <person name="Gubbala S."/>
            <person name="Hirani K."/>
            <person name="Jayaseelan J.C."/>
            <person name="Lara F."/>
            <person name="Munidasa M."/>
            <person name="Palculict T."/>
            <person name="Patil S."/>
            <person name="Pu L.-L."/>
            <person name="Saada N."/>
            <person name="Tang L."/>
            <person name="Weissenberger G."/>
            <person name="Zhu Y."/>
            <person name="Hemphill L."/>
            <person name="Shang Y."/>
            <person name="Youmans B."/>
            <person name="Ayvaz T."/>
            <person name="Ross M."/>
            <person name="Santibanez J."/>
            <person name="Aqrawi P."/>
            <person name="Gross S."/>
            <person name="Joshi V."/>
            <person name="Fowler G."/>
            <person name="Nazareth L."/>
            <person name="Reid J."/>
            <person name="Worley K."/>
            <person name="Petrosino J."/>
            <person name="Highlander S."/>
            <person name="Gibbs R."/>
            <person name="Gibbs R."/>
        </authorList>
    </citation>
    <scope>NUCLEOTIDE SEQUENCE [LARGE SCALE GENOMIC DNA]</scope>
    <source>
        <strain evidence="2">ATCC 43063 / DSM 2711 / V125</strain>
    </source>
</reference>
<proteinExistence type="predicted"/>
<accession>D6ZJ53</accession>
<dbReference type="KEGG" id="mcu:HMPREF0573_10433"/>
<organism evidence="1 2">
    <name type="scientific">Mobiluncus curtisii (strain ATCC 43063 / DSM 2711 / V125)</name>
    <name type="common">Falcivibrio vaginalis</name>
    <dbReference type="NCBI Taxonomy" id="548479"/>
    <lineage>
        <taxon>Bacteria</taxon>
        <taxon>Bacillati</taxon>
        <taxon>Actinomycetota</taxon>
        <taxon>Actinomycetes</taxon>
        <taxon>Actinomycetales</taxon>
        <taxon>Actinomycetaceae</taxon>
        <taxon>Mobiluncus</taxon>
    </lineage>
</organism>
<dbReference type="HOGENOM" id="CLU_3100976_0_0_11"/>
<dbReference type="STRING" id="548479.HMPREF0573_10433"/>
<evidence type="ECO:0000313" key="2">
    <source>
        <dbReference type="Proteomes" id="UP000006742"/>
    </source>
</evidence>